<sequence length="313" mass="34720">MHIFSSETIPSKNQSVTDPILEASEVFLDVKREDLLHQQVSGNKFRKLKYNLIEAKKLGYKRVLTFGGAYSNHIAATAAAGKMMGLSTIGVIRGDELGIDISKTLLENDTLRFASKNDMRFKFVSRTQYREKTASEFLHQLKEEFGSFYHIPEGGTNALAIKGCQEIITSIDDTYDIVCCAVGTGGTISGLINSTKDHQKVLGFPALKGNFLDEAINAYTSKTNWNLVCDYHFGGYGKVNQELIAFINSFKDEQQIPLDPVYTGKMLFGIFDMVKKGVFPKNTRILAVHTGGLQGIAGMNKKLMKKKLPLITI</sequence>
<keyword evidence="3" id="KW-0663">Pyridoxal phosphate</keyword>
<dbReference type="Pfam" id="PF00291">
    <property type="entry name" value="PALP"/>
    <property type="match status" value="1"/>
</dbReference>
<comment type="similarity">
    <text evidence="2">Belongs to the ACC deaminase/D-cysteine desulfhydrase family.</text>
</comment>
<dbReference type="PANTHER" id="PTHR43780">
    <property type="entry name" value="1-AMINOCYCLOPROPANE-1-CARBOXYLATE DEAMINASE-RELATED"/>
    <property type="match status" value="1"/>
</dbReference>
<reference evidence="5 6" key="1">
    <citation type="journal article" date="2013" name="Int. J. Syst. Evol. Microbiol.">
        <title>Aquimarina gracilis sp. nov., isolated from the gut microflora of a mussel, Mytilus coruscus, and emended description of Aquimarina spongiae.</title>
        <authorList>
            <person name="Park S.C."/>
            <person name="Choe H.N."/>
            <person name="Baik K.S."/>
            <person name="Seong C.N."/>
        </authorList>
    </citation>
    <scope>NUCLEOTIDE SEQUENCE [LARGE SCALE GENOMIC DNA]</scope>
    <source>
        <strain evidence="5 6">PSC32</strain>
    </source>
</reference>
<dbReference type="Proteomes" id="UP001327027">
    <property type="component" value="Unassembled WGS sequence"/>
</dbReference>
<evidence type="ECO:0000313" key="6">
    <source>
        <dbReference type="Proteomes" id="UP001327027"/>
    </source>
</evidence>
<feature type="domain" description="Tryptophan synthase beta chain-like PALP" evidence="4">
    <location>
        <begin position="30"/>
        <end position="291"/>
    </location>
</feature>
<evidence type="ECO:0000256" key="3">
    <source>
        <dbReference type="ARBA" id="ARBA00022898"/>
    </source>
</evidence>
<accession>A0ABU5ZU20</accession>
<dbReference type="PIRSF" id="PIRSF006278">
    <property type="entry name" value="ACCD_DCysDesulf"/>
    <property type="match status" value="1"/>
</dbReference>
<comment type="cofactor">
    <cofactor evidence="1">
        <name>pyridoxal 5'-phosphate</name>
        <dbReference type="ChEBI" id="CHEBI:597326"/>
    </cofactor>
</comment>
<evidence type="ECO:0000259" key="4">
    <source>
        <dbReference type="Pfam" id="PF00291"/>
    </source>
</evidence>
<evidence type="ECO:0000256" key="1">
    <source>
        <dbReference type="ARBA" id="ARBA00001933"/>
    </source>
</evidence>
<dbReference type="EMBL" id="JAYKLX010000003">
    <property type="protein sequence ID" value="MEB3345488.1"/>
    <property type="molecule type" value="Genomic_DNA"/>
</dbReference>
<organism evidence="5 6">
    <name type="scientific">Aquimarina gracilis</name>
    <dbReference type="NCBI Taxonomy" id="874422"/>
    <lineage>
        <taxon>Bacteria</taxon>
        <taxon>Pseudomonadati</taxon>
        <taxon>Bacteroidota</taxon>
        <taxon>Flavobacteriia</taxon>
        <taxon>Flavobacteriales</taxon>
        <taxon>Flavobacteriaceae</taxon>
        <taxon>Aquimarina</taxon>
    </lineage>
</organism>
<protein>
    <submittedName>
        <fullName evidence="5">Pyridoxal-phosphate dependent enzyme</fullName>
    </submittedName>
</protein>
<dbReference type="Gene3D" id="3.40.50.1100">
    <property type="match status" value="2"/>
</dbReference>
<dbReference type="SUPFAM" id="SSF53686">
    <property type="entry name" value="Tryptophan synthase beta subunit-like PLP-dependent enzymes"/>
    <property type="match status" value="1"/>
</dbReference>
<evidence type="ECO:0000313" key="5">
    <source>
        <dbReference type="EMBL" id="MEB3345488.1"/>
    </source>
</evidence>
<dbReference type="InterPro" id="IPR001926">
    <property type="entry name" value="TrpB-like_PALP"/>
</dbReference>
<dbReference type="InterPro" id="IPR036052">
    <property type="entry name" value="TrpB-like_PALP_sf"/>
</dbReference>
<keyword evidence="6" id="KW-1185">Reference proteome</keyword>
<dbReference type="PANTHER" id="PTHR43780:SF2">
    <property type="entry name" value="1-AMINOCYCLOPROPANE-1-CARBOXYLATE DEAMINASE-RELATED"/>
    <property type="match status" value="1"/>
</dbReference>
<gene>
    <name evidence="5" type="ORF">U6A24_08465</name>
</gene>
<proteinExistence type="inferred from homology"/>
<dbReference type="InterPro" id="IPR027278">
    <property type="entry name" value="ACCD_DCysDesulf"/>
</dbReference>
<evidence type="ECO:0000256" key="2">
    <source>
        <dbReference type="ARBA" id="ARBA00008639"/>
    </source>
</evidence>
<name>A0ABU5ZU20_9FLAO</name>
<dbReference type="RefSeq" id="WP_324179513.1">
    <property type="nucleotide sequence ID" value="NZ_BAABAW010000007.1"/>
</dbReference>
<comment type="caution">
    <text evidence="5">The sequence shown here is derived from an EMBL/GenBank/DDBJ whole genome shotgun (WGS) entry which is preliminary data.</text>
</comment>